<feature type="domain" description="Major facilitator superfamily (MFS) profile" evidence="9">
    <location>
        <begin position="9"/>
        <end position="391"/>
    </location>
</feature>
<dbReference type="InterPro" id="IPR004812">
    <property type="entry name" value="Efflux_drug-R_Bcr/CmlA"/>
</dbReference>
<dbReference type="InterPro" id="IPR011701">
    <property type="entry name" value="MFS"/>
</dbReference>
<evidence type="ECO:0000256" key="5">
    <source>
        <dbReference type="ARBA" id="ARBA00022692"/>
    </source>
</evidence>
<feature type="transmembrane region" description="Helical" evidence="8">
    <location>
        <begin position="100"/>
        <end position="121"/>
    </location>
</feature>
<evidence type="ECO:0000313" key="11">
    <source>
        <dbReference type="Proteomes" id="UP000185003"/>
    </source>
</evidence>
<dbReference type="InterPro" id="IPR020846">
    <property type="entry name" value="MFS_dom"/>
</dbReference>
<dbReference type="PANTHER" id="PTHR43124">
    <property type="entry name" value="PURINE EFFLUX PUMP PBUE"/>
    <property type="match status" value="1"/>
</dbReference>
<evidence type="ECO:0000256" key="3">
    <source>
        <dbReference type="ARBA" id="ARBA00022448"/>
    </source>
</evidence>
<dbReference type="Proteomes" id="UP000185003">
    <property type="component" value="Unassembled WGS sequence"/>
</dbReference>
<evidence type="ECO:0000256" key="4">
    <source>
        <dbReference type="ARBA" id="ARBA00022475"/>
    </source>
</evidence>
<feature type="transmembrane region" description="Helical" evidence="8">
    <location>
        <begin position="369"/>
        <end position="387"/>
    </location>
</feature>
<feature type="transmembrane region" description="Helical" evidence="8">
    <location>
        <begin position="213"/>
        <end position="231"/>
    </location>
</feature>
<feature type="transmembrane region" description="Helical" evidence="8">
    <location>
        <begin position="309"/>
        <end position="332"/>
    </location>
</feature>
<feature type="transmembrane region" description="Helical" evidence="8">
    <location>
        <begin position="344"/>
        <end position="363"/>
    </location>
</feature>
<reference evidence="11" key="1">
    <citation type="submission" date="2016-11" db="EMBL/GenBank/DDBJ databases">
        <authorList>
            <person name="Varghese N."/>
            <person name="Submissions S."/>
        </authorList>
    </citation>
    <scope>NUCLEOTIDE SEQUENCE [LARGE SCALE GENOMIC DNA]</scope>
    <source>
        <strain evidence="11">DSM 24787</strain>
    </source>
</reference>
<evidence type="ECO:0000313" key="10">
    <source>
        <dbReference type="EMBL" id="SIO03423.1"/>
    </source>
</evidence>
<dbReference type="GO" id="GO:1990961">
    <property type="term" value="P:xenobiotic detoxification by transmembrane export across the plasma membrane"/>
    <property type="evidence" value="ECO:0007669"/>
    <property type="project" value="InterPro"/>
</dbReference>
<comment type="subcellular location">
    <subcellularLocation>
        <location evidence="1">Cell membrane</location>
        <topology evidence="1">Multi-pass membrane protein</topology>
    </subcellularLocation>
</comment>
<keyword evidence="7 8" id="KW-0472">Membrane</keyword>
<dbReference type="AlphaFoldDB" id="A0A1N6G7D2"/>
<feature type="transmembrane region" description="Helical" evidence="8">
    <location>
        <begin position="133"/>
        <end position="155"/>
    </location>
</feature>
<feature type="transmembrane region" description="Helical" evidence="8">
    <location>
        <begin position="161"/>
        <end position="183"/>
    </location>
</feature>
<dbReference type="PROSITE" id="PS50850">
    <property type="entry name" value="MFS"/>
    <property type="match status" value="1"/>
</dbReference>
<proteinExistence type="inferred from homology"/>
<organism evidence="10 11">
    <name type="scientific">Chitinophaga niabensis</name>
    <dbReference type="NCBI Taxonomy" id="536979"/>
    <lineage>
        <taxon>Bacteria</taxon>
        <taxon>Pseudomonadati</taxon>
        <taxon>Bacteroidota</taxon>
        <taxon>Chitinophagia</taxon>
        <taxon>Chitinophagales</taxon>
        <taxon>Chitinophagaceae</taxon>
        <taxon>Chitinophaga</taxon>
    </lineage>
</organism>
<dbReference type="InterPro" id="IPR036259">
    <property type="entry name" value="MFS_trans_sf"/>
</dbReference>
<evidence type="ECO:0000256" key="8">
    <source>
        <dbReference type="SAM" id="Phobius"/>
    </source>
</evidence>
<dbReference type="STRING" id="536979.SAMN04488055_2620"/>
<comment type="similarity">
    <text evidence="2">Belongs to the major facilitator superfamily. Bcr/CmlA family.</text>
</comment>
<dbReference type="InterPro" id="IPR050189">
    <property type="entry name" value="MFS_Efflux_Transporters"/>
</dbReference>
<feature type="transmembrane region" description="Helical" evidence="8">
    <location>
        <begin position="45"/>
        <end position="64"/>
    </location>
</feature>
<feature type="transmembrane region" description="Helical" evidence="8">
    <location>
        <begin position="76"/>
        <end position="94"/>
    </location>
</feature>
<dbReference type="SUPFAM" id="SSF103473">
    <property type="entry name" value="MFS general substrate transporter"/>
    <property type="match status" value="1"/>
</dbReference>
<dbReference type="RefSeq" id="WP_074239664.1">
    <property type="nucleotide sequence ID" value="NZ_FSRA01000001.1"/>
</dbReference>
<dbReference type="CDD" id="cd17320">
    <property type="entry name" value="MFS_MdfA_MDR_like"/>
    <property type="match status" value="1"/>
</dbReference>
<feature type="transmembrane region" description="Helical" evidence="8">
    <location>
        <begin position="282"/>
        <end position="303"/>
    </location>
</feature>
<name>A0A1N6G7D2_9BACT</name>
<sequence length="403" mass="43004">MTRATYFSLILILGALTALGPFTIDMYLPGFPAIAKDLETDLSSVGLSLSSYFVGISAGQLLYGPLLDRFGRKKPLYIGLVLYIVATIGCIFVNSIDNFVALRFIQAIGSCAAAVASVAMVRDLFPVKDSAKVFSLLMLVVALSPMVAPTVGGYVTTEFGWHAVFIILTVMGILVLLSSMLWLPDSYKPDTSLSLMPWPIIKNFLSVLKVPQFYTYTFTAAIAFSALFAYISGSPKIFMGIFQVSGKVYGWIFALLSVGFIGASQVNTLLLKRYTSEQIIPAALFAQSLTGIFFVIASMNGWLGLTGTIAVLFVFLCGLGFTNSNAIALALAPFERNAGTASSLMGALQMGIGTLASVLVSLYRSASALPVAVVMACAAILALLILLTGRRYIAKSNEVSILP</sequence>
<evidence type="ECO:0000256" key="6">
    <source>
        <dbReference type="ARBA" id="ARBA00022989"/>
    </source>
</evidence>
<keyword evidence="3" id="KW-0813">Transport</keyword>
<keyword evidence="4" id="KW-1003">Cell membrane</keyword>
<dbReference type="GO" id="GO:0042910">
    <property type="term" value="F:xenobiotic transmembrane transporter activity"/>
    <property type="evidence" value="ECO:0007669"/>
    <property type="project" value="InterPro"/>
</dbReference>
<evidence type="ECO:0000259" key="9">
    <source>
        <dbReference type="PROSITE" id="PS50850"/>
    </source>
</evidence>
<dbReference type="Gene3D" id="1.20.1720.10">
    <property type="entry name" value="Multidrug resistance protein D"/>
    <property type="match status" value="1"/>
</dbReference>
<evidence type="ECO:0000256" key="1">
    <source>
        <dbReference type="ARBA" id="ARBA00004651"/>
    </source>
</evidence>
<keyword evidence="11" id="KW-1185">Reference proteome</keyword>
<dbReference type="NCBIfam" id="TIGR00710">
    <property type="entry name" value="efflux_Bcr_CflA"/>
    <property type="match status" value="1"/>
</dbReference>
<dbReference type="EMBL" id="FSRA01000001">
    <property type="protein sequence ID" value="SIO03423.1"/>
    <property type="molecule type" value="Genomic_DNA"/>
</dbReference>
<dbReference type="GO" id="GO:0005886">
    <property type="term" value="C:plasma membrane"/>
    <property type="evidence" value="ECO:0007669"/>
    <property type="project" value="UniProtKB-SubCell"/>
</dbReference>
<dbReference type="OrthoDB" id="9800416at2"/>
<dbReference type="FunFam" id="1.20.1720.10:FF:000005">
    <property type="entry name" value="Bcr/CflA family efflux transporter"/>
    <property type="match status" value="1"/>
</dbReference>
<keyword evidence="5 8" id="KW-0812">Transmembrane</keyword>
<keyword evidence="6 8" id="KW-1133">Transmembrane helix</keyword>
<dbReference type="PANTHER" id="PTHR43124:SF3">
    <property type="entry name" value="CHLORAMPHENICOL EFFLUX PUMP RV0191"/>
    <property type="match status" value="1"/>
</dbReference>
<gene>
    <name evidence="10" type="ORF">SAMN04488055_2620</name>
</gene>
<evidence type="ECO:0000256" key="2">
    <source>
        <dbReference type="ARBA" id="ARBA00006236"/>
    </source>
</evidence>
<protein>
    <submittedName>
        <fullName evidence="10">MFS transporter, DHA1 family, bicyclomycin/chloramphenicol resistance protein</fullName>
    </submittedName>
</protein>
<accession>A0A1N6G7D2</accession>
<dbReference type="Pfam" id="PF07690">
    <property type="entry name" value="MFS_1"/>
    <property type="match status" value="1"/>
</dbReference>
<evidence type="ECO:0000256" key="7">
    <source>
        <dbReference type="ARBA" id="ARBA00023136"/>
    </source>
</evidence>
<feature type="transmembrane region" description="Helical" evidence="8">
    <location>
        <begin position="251"/>
        <end position="270"/>
    </location>
</feature>